<proteinExistence type="predicted"/>
<feature type="compositionally biased region" description="Basic and acidic residues" evidence="1">
    <location>
        <begin position="72"/>
        <end position="89"/>
    </location>
</feature>
<reference evidence="2" key="1">
    <citation type="journal article" date="2018" name="Genome Biol. Evol.">
        <title>Genomics and development of Lentinus tigrinus, a white-rot wood-decaying mushroom with dimorphic fruiting bodies.</title>
        <authorList>
            <person name="Wu B."/>
            <person name="Xu Z."/>
            <person name="Knudson A."/>
            <person name="Carlson A."/>
            <person name="Chen N."/>
            <person name="Kovaka S."/>
            <person name="LaButti K."/>
            <person name="Lipzen A."/>
            <person name="Pennachio C."/>
            <person name="Riley R."/>
            <person name="Schakwitz W."/>
            <person name="Umezawa K."/>
            <person name="Ohm R.A."/>
            <person name="Grigoriev I.V."/>
            <person name="Nagy L.G."/>
            <person name="Gibbons J."/>
            <person name="Hibbett D."/>
        </authorList>
    </citation>
    <scope>NUCLEOTIDE SEQUENCE [LARGE SCALE GENOMIC DNA]</scope>
    <source>
        <strain evidence="2">ALCF2SS1-6</strain>
    </source>
</reference>
<dbReference type="AlphaFoldDB" id="A0A5C2SY89"/>
<organism evidence="2 3">
    <name type="scientific">Lentinus tigrinus ALCF2SS1-6</name>
    <dbReference type="NCBI Taxonomy" id="1328759"/>
    <lineage>
        <taxon>Eukaryota</taxon>
        <taxon>Fungi</taxon>
        <taxon>Dikarya</taxon>
        <taxon>Basidiomycota</taxon>
        <taxon>Agaricomycotina</taxon>
        <taxon>Agaricomycetes</taxon>
        <taxon>Polyporales</taxon>
        <taxon>Polyporaceae</taxon>
        <taxon>Lentinus</taxon>
    </lineage>
</organism>
<name>A0A5C2SY89_9APHY</name>
<protein>
    <submittedName>
        <fullName evidence="2">Uncharacterized protein</fullName>
    </submittedName>
</protein>
<sequence length="89" mass="9852">MISTACPSHPVYHLALPFLWLPPAVGIRNRRHFKLVPGSDSGLARIGLGPECSDSDFLSFLTCRILPAAASDTHHQSRELTSRRRVDCQ</sequence>
<gene>
    <name evidence="2" type="ORF">L227DRAFT_28353</name>
</gene>
<evidence type="ECO:0000256" key="1">
    <source>
        <dbReference type="SAM" id="MobiDB-lite"/>
    </source>
</evidence>
<dbReference type="EMBL" id="ML122250">
    <property type="protein sequence ID" value="RPD67558.1"/>
    <property type="molecule type" value="Genomic_DNA"/>
</dbReference>
<evidence type="ECO:0000313" key="2">
    <source>
        <dbReference type="EMBL" id="RPD67558.1"/>
    </source>
</evidence>
<keyword evidence="3" id="KW-1185">Reference proteome</keyword>
<feature type="region of interest" description="Disordered" evidence="1">
    <location>
        <begin position="70"/>
        <end position="89"/>
    </location>
</feature>
<dbReference type="Proteomes" id="UP000313359">
    <property type="component" value="Unassembled WGS sequence"/>
</dbReference>
<evidence type="ECO:0000313" key="3">
    <source>
        <dbReference type="Proteomes" id="UP000313359"/>
    </source>
</evidence>
<accession>A0A5C2SY89</accession>